<dbReference type="PANTHER" id="PTHR34849">
    <property type="entry name" value="SSL5025 PROTEIN"/>
    <property type="match status" value="1"/>
</dbReference>
<proteinExistence type="predicted"/>
<dbReference type="Pfam" id="PF04255">
    <property type="entry name" value="DUF433"/>
    <property type="match status" value="1"/>
</dbReference>
<protein>
    <submittedName>
        <fullName evidence="1">Protein containing DUF433</fullName>
    </submittedName>
</protein>
<gene>
    <name evidence="1" type="ORF">B1A_08136</name>
</gene>
<dbReference type="InterPro" id="IPR009057">
    <property type="entry name" value="Homeodomain-like_sf"/>
</dbReference>
<dbReference type="PANTHER" id="PTHR34849:SF3">
    <property type="entry name" value="SSR2962 PROTEIN"/>
    <property type="match status" value="1"/>
</dbReference>
<sequence length="78" mass="8604">QEFVMNEAHRITVDPELMGGRPCIRGLRIRVKDVLELLASGATQEEILADYPYLEAADISAVLQFAALQSDHPVLRAA</sequence>
<dbReference type="InterPro" id="IPR007367">
    <property type="entry name" value="DUF433"/>
</dbReference>
<comment type="caution">
    <text evidence="1">The sequence shown here is derived from an EMBL/GenBank/DDBJ whole genome shotgun (WGS) entry which is preliminary data.</text>
</comment>
<evidence type="ECO:0000313" key="1">
    <source>
        <dbReference type="EMBL" id="EQD66479.1"/>
    </source>
</evidence>
<accession>T1CIP5</accession>
<dbReference type="AlphaFoldDB" id="T1CIP5"/>
<reference evidence="1" key="1">
    <citation type="submission" date="2013-08" db="EMBL/GenBank/DDBJ databases">
        <authorList>
            <person name="Mendez C."/>
            <person name="Richter M."/>
            <person name="Ferrer M."/>
            <person name="Sanchez J."/>
        </authorList>
    </citation>
    <scope>NUCLEOTIDE SEQUENCE</scope>
</reference>
<dbReference type="InterPro" id="IPR036388">
    <property type="entry name" value="WH-like_DNA-bd_sf"/>
</dbReference>
<reference evidence="1" key="2">
    <citation type="journal article" date="2014" name="ISME J.">
        <title>Microbial stratification in low pH oxic and suboxic macroscopic growths along an acid mine drainage.</title>
        <authorList>
            <person name="Mendez-Garcia C."/>
            <person name="Mesa V."/>
            <person name="Sprenger R.R."/>
            <person name="Richter M."/>
            <person name="Diez M.S."/>
            <person name="Solano J."/>
            <person name="Bargiela R."/>
            <person name="Golyshina O.V."/>
            <person name="Manteca A."/>
            <person name="Ramos J.L."/>
            <person name="Gallego J.R."/>
            <person name="Llorente I."/>
            <person name="Martins Dos Santos V.A."/>
            <person name="Jensen O.N."/>
            <person name="Pelaez A.I."/>
            <person name="Sanchez J."/>
            <person name="Ferrer M."/>
        </authorList>
    </citation>
    <scope>NUCLEOTIDE SEQUENCE</scope>
</reference>
<dbReference type="Gene3D" id="1.10.10.10">
    <property type="entry name" value="Winged helix-like DNA-binding domain superfamily/Winged helix DNA-binding domain"/>
    <property type="match status" value="1"/>
</dbReference>
<dbReference type="EMBL" id="AUZX01005821">
    <property type="protein sequence ID" value="EQD66479.1"/>
    <property type="molecule type" value="Genomic_DNA"/>
</dbReference>
<dbReference type="SUPFAM" id="SSF46689">
    <property type="entry name" value="Homeodomain-like"/>
    <property type="match status" value="1"/>
</dbReference>
<feature type="non-terminal residue" evidence="1">
    <location>
        <position position="1"/>
    </location>
</feature>
<organism evidence="1">
    <name type="scientific">mine drainage metagenome</name>
    <dbReference type="NCBI Taxonomy" id="410659"/>
    <lineage>
        <taxon>unclassified sequences</taxon>
        <taxon>metagenomes</taxon>
        <taxon>ecological metagenomes</taxon>
    </lineage>
</organism>
<name>T1CIP5_9ZZZZ</name>